<accession>A0A6J7DIQ7</accession>
<proteinExistence type="predicted"/>
<name>A0A6J7DIQ7_9ZZZZ</name>
<dbReference type="AlphaFoldDB" id="A0A6J7DIQ7"/>
<dbReference type="Gene3D" id="3.30.530.20">
    <property type="match status" value="1"/>
</dbReference>
<reference evidence="1" key="1">
    <citation type="submission" date="2020-05" db="EMBL/GenBank/DDBJ databases">
        <authorList>
            <person name="Chiriac C."/>
            <person name="Salcher M."/>
            <person name="Ghai R."/>
            <person name="Kavagutti S V."/>
        </authorList>
    </citation>
    <scope>NUCLEOTIDE SEQUENCE</scope>
</reference>
<organism evidence="1">
    <name type="scientific">freshwater metagenome</name>
    <dbReference type="NCBI Taxonomy" id="449393"/>
    <lineage>
        <taxon>unclassified sequences</taxon>
        <taxon>metagenomes</taxon>
        <taxon>ecological metagenomes</taxon>
    </lineage>
</organism>
<evidence type="ECO:0000313" key="1">
    <source>
        <dbReference type="EMBL" id="CAB4868724.1"/>
    </source>
</evidence>
<dbReference type="SUPFAM" id="SSF55961">
    <property type="entry name" value="Bet v1-like"/>
    <property type="match status" value="1"/>
</dbReference>
<dbReference type="InterPro" id="IPR019587">
    <property type="entry name" value="Polyketide_cyclase/dehydratase"/>
</dbReference>
<gene>
    <name evidence="1" type="ORF">UFOPK3381_00675</name>
</gene>
<sequence length="151" mass="16548">MKTISESIEINAAPSAVFAVVTDLPNMGQYSPENTGGKWLGGATTAAQGVKFRGTNAQGKKRWTTLAEVTTFTPDTKFEFRITGYGLGVATWTYLLEATTTGTKVTETWEDNRSSVMSFFSGLVVKDREGFTRTSLHQTLTLMKEHLEAHS</sequence>
<dbReference type="InterPro" id="IPR023393">
    <property type="entry name" value="START-like_dom_sf"/>
</dbReference>
<dbReference type="EMBL" id="CAFBLN010000021">
    <property type="protein sequence ID" value="CAB4868724.1"/>
    <property type="molecule type" value="Genomic_DNA"/>
</dbReference>
<dbReference type="Pfam" id="PF10604">
    <property type="entry name" value="Polyketide_cyc2"/>
    <property type="match status" value="1"/>
</dbReference>
<protein>
    <submittedName>
        <fullName evidence="1">Unannotated protein</fullName>
    </submittedName>
</protein>
<dbReference type="CDD" id="cd07812">
    <property type="entry name" value="SRPBCC"/>
    <property type="match status" value="1"/>
</dbReference>